<proteinExistence type="predicted"/>
<dbReference type="EMBL" id="DSFP01000033">
    <property type="protein sequence ID" value="HEW45800.1"/>
    <property type="molecule type" value="Genomic_DNA"/>
</dbReference>
<sequence length="163" mass="18145">MLRSLLISLMIILTSYMLRAYVDSFGSTGGEEKIVNSLEGVTIRSYSKSGIEWTIKGRSLEVVGKDVLLKGAELISEEATIRAGEVYIDRTTGKGELLGGIELTSKDLVAKSQRAYMELKEGRFYGDGRIELKEGNKKVEGYGFEIRLKPMRVIISKARVNME</sequence>
<evidence type="ECO:0008006" key="2">
    <source>
        <dbReference type="Google" id="ProtNLM"/>
    </source>
</evidence>
<name>A0A7C2V368_9AQUI</name>
<accession>A0A7C2V368</accession>
<gene>
    <name evidence="1" type="ORF">ENO47_03910</name>
</gene>
<reference evidence="1" key="1">
    <citation type="journal article" date="2020" name="mSystems">
        <title>Genome- and Community-Level Interaction Insights into Carbon Utilization and Element Cycling Functions of Hydrothermarchaeota in Hydrothermal Sediment.</title>
        <authorList>
            <person name="Zhou Z."/>
            <person name="Liu Y."/>
            <person name="Xu W."/>
            <person name="Pan J."/>
            <person name="Luo Z.H."/>
            <person name="Li M."/>
        </authorList>
    </citation>
    <scope>NUCLEOTIDE SEQUENCE [LARGE SCALE GENOMIC DNA]</scope>
    <source>
        <strain evidence="1">SpSt-132</strain>
    </source>
</reference>
<comment type="caution">
    <text evidence="1">The sequence shown here is derived from an EMBL/GenBank/DDBJ whole genome shotgun (WGS) entry which is preliminary data.</text>
</comment>
<dbReference type="AlphaFoldDB" id="A0A7C2V368"/>
<protein>
    <recommendedName>
        <fullName evidence="2">LPS export ABC transporter periplasmic protein LptC</fullName>
    </recommendedName>
</protein>
<organism evidence="1">
    <name type="scientific">Hydrogenobacter sp</name>
    <dbReference type="NCBI Taxonomy" id="2152829"/>
    <lineage>
        <taxon>Bacteria</taxon>
        <taxon>Pseudomonadati</taxon>
        <taxon>Aquificota</taxon>
        <taxon>Aquificia</taxon>
        <taxon>Aquificales</taxon>
        <taxon>Aquificaceae</taxon>
        <taxon>Hydrogenobacter</taxon>
    </lineage>
</organism>
<evidence type="ECO:0000313" key="1">
    <source>
        <dbReference type="EMBL" id="HEW45800.1"/>
    </source>
</evidence>